<organism evidence="1 2">
    <name type="scientific">Linderina macrospora</name>
    <dbReference type="NCBI Taxonomy" id="4868"/>
    <lineage>
        <taxon>Eukaryota</taxon>
        <taxon>Fungi</taxon>
        <taxon>Fungi incertae sedis</taxon>
        <taxon>Zoopagomycota</taxon>
        <taxon>Kickxellomycotina</taxon>
        <taxon>Kickxellomycetes</taxon>
        <taxon>Kickxellales</taxon>
        <taxon>Kickxellaceae</taxon>
        <taxon>Linderina</taxon>
    </lineage>
</organism>
<dbReference type="EMBL" id="JANBPW010006288">
    <property type="protein sequence ID" value="KAJ1930895.1"/>
    <property type="molecule type" value="Genomic_DNA"/>
</dbReference>
<evidence type="ECO:0000313" key="1">
    <source>
        <dbReference type="EMBL" id="KAJ1930895.1"/>
    </source>
</evidence>
<protein>
    <submittedName>
        <fullName evidence="1">Uncharacterized protein</fullName>
    </submittedName>
</protein>
<dbReference type="Proteomes" id="UP001150603">
    <property type="component" value="Unassembled WGS sequence"/>
</dbReference>
<gene>
    <name evidence="1" type="ORF">FBU59_006895</name>
</gene>
<sequence>MTVYSVLDRCLRDLGAFVTDQISVLLGVADRAIEQCIVDAELSEIKRFDQTDGTLAALELAAQWLQTQILETLEVNCQKQVARMVDRYLRLYLRSVCLTFPLSEDAKLRLTGEVTQFEFACSQIMAASDSAASLQMSGAQRVVSPTRHRSSFTGKPKPKLSDLGRPYQALRMVRPLLFMDMAELASTVAEQDSLDGWKSVPFVDLIDHIVCRLATEQTASHGSAAPTVEKRLPHGILGWPKERWVGLLFAAEGIRLPADYEAPLAKSDLLQRHIAGQFSPFP</sequence>
<reference evidence="1" key="1">
    <citation type="submission" date="2022-07" db="EMBL/GenBank/DDBJ databases">
        <title>Phylogenomic reconstructions and comparative analyses of Kickxellomycotina fungi.</title>
        <authorList>
            <person name="Reynolds N.K."/>
            <person name="Stajich J.E."/>
            <person name="Barry K."/>
            <person name="Grigoriev I.V."/>
            <person name="Crous P."/>
            <person name="Smith M.E."/>
        </authorList>
    </citation>
    <scope>NUCLEOTIDE SEQUENCE</scope>
    <source>
        <strain evidence="1">NRRL 5244</strain>
    </source>
</reference>
<proteinExistence type="predicted"/>
<keyword evidence="2" id="KW-1185">Reference proteome</keyword>
<accession>A0ACC1IYM9</accession>
<evidence type="ECO:0000313" key="2">
    <source>
        <dbReference type="Proteomes" id="UP001150603"/>
    </source>
</evidence>
<name>A0ACC1IYM9_9FUNG</name>
<feature type="non-terminal residue" evidence="1">
    <location>
        <position position="282"/>
    </location>
</feature>
<comment type="caution">
    <text evidence="1">The sequence shown here is derived from an EMBL/GenBank/DDBJ whole genome shotgun (WGS) entry which is preliminary data.</text>
</comment>